<reference evidence="5" key="1">
    <citation type="submission" date="2025-08" db="UniProtKB">
        <authorList>
            <consortium name="Ensembl"/>
        </authorList>
    </citation>
    <scope>IDENTIFICATION</scope>
</reference>
<dbReference type="InterPro" id="IPR000403">
    <property type="entry name" value="PI3/4_kinase_cat_dom"/>
</dbReference>
<organism evidence="5 6">
    <name type="scientific">Piliocolobus tephrosceles</name>
    <name type="common">Ugandan red Colobus</name>
    <dbReference type="NCBI Taxonomy" id="591936"/>
    <lineage>
        <taxon>Eukaryota</taxon>
        <taxon>Metazoa</taxon>
        <taxon>Chordata</taxon>
        <taxon>Craniata</taxon>
        <taxon>Vertebrata</taxon>
        <taxon>Euteleostomi</taxon>
        <taxon>Mammalia</taxon>
        <taxon>Eutheria</taxon>
        <taxon>Euarchontoglires</taxon>
        <taxon>Primates</taxon>
        <taxon>Haplorrhini</taxon>
        <taxon>Catarrhini</taxon>
        <taxon>Cercopithecidae</taxon>
        <taxon>Colobinae</taxon>
        <taxon>Piliocolobus</taxon>
    </lineage>
</organism>
<dbReference type="Proteomes" id="UP000694416">
    <property type="component" value="Unplaced"/>
</dbReference>
<evidence type="ECO:0000313" key="6">
    <source>
        <dbReference type="Proteomes" id="UP000694416"/>
    </source>
</evidence>
<evidence type="ECO:0000256" key="1">
    <source>
        <dbReference type="ARBA" id="ARBA00006209"/>
    </source>
</evidence>
<dbReference type="GO" id="GO:0048015">
    <property type="term" value="P:phosphatidylinositol-mediated signaling"/>
    <property type="evidence" value="ECO:0007669"/>
    <property type="project" value="TreeGrafter"/>
</dbReference>
<dbReference type="GO" id="GO:0000407">
    <property type="term" value="C:phagophore assembly site"/>
    <property type="evidence" value="ECO:0007669"/>
    <property type="project" value="TreeGrafter"/>
</dbReference>
<dbReference type="PROSITE" id="PS50290">
    <property type="entry name" value="PI3_4_KINASE_3"/>
    <property type="match status" value="1"/>
</dbReference>
<comment type="similarity">
    <text evidence="1">Belongs to the PI3/PI4-kinase family. Type III PI4K subfamily.</text>
</comment>
<dbReference type="Ensembl" id="ENSPTET00000016027.1">
    <property type="protein sequence ID" value="ENSPTEP00000010577.1"/>
    <property type="gene ID" value="ENSPTEG00000011981.1"/>
</dbReference>
<dbReference type="GO" id="GO:0005777">
    <property type="term" value="C:peroxisome"/>
    <property type="evidence" value="ECO:0007669"/>
    <property type="project" value="TreeGrafter"/>
</dbReference>
<keyword evidence="2" id="KW-0808">Transferase</keyword>
<evidence type="ECO:0000259" key="4">
    <source>
        <dbReference type="PROSITE" id="PS50290"/>
    </source>
</evidence>
<dbReference type="Pfam" id="PF00454">
    <property type="entry name" value="PI3_PI4_kinase"/>
    <property type="match status" value="1"/>
</dbReference>
<dbReference type="SUPFAM" id="SSF56112">
    <property type="entry name" value="Protein kinase-like (PK-like)"/>
    <property type="match status" value="1"/>
</dbReference>
<dbReference type="GO" id="GO:0016303">
    <property type="term" value="F:1-phosphatidylinositol-3-kinase activity"/>
    <property type="evidence" value="ECO:0007669"/>
    <property type="project" value="TreeGrafter"/>
</dbReference>
<dbReference type="PROSITE" id="PS00916">
    <property type="entry name" value="PI3_4_KINASE_2"/>
    <property type="match status" value="1"/>
</dbReference>
<dbReference type="GO" id="GO:0034272">
    <property type="term" value="C:phosphatidylinositol 3-kinase complex, class III, type II"/>
    <property type="evidence" value="ECO:0007669"/>
    <property type="project" value="TreeGrafter"/>
</dbReference>
<dbReference type="Gene3D" id="1.10.1070.11">
    <property type="entry name" value="Phosphatidylinositol 3-/4-kinase, catalytic domain"/>
    <property type="match status" value="1"/>
</dbReference>
<name>A0A8C9GW69_9PRIM</name>
<dbReference type="GO" id="GO:0005768">
    <property type="term" value="C:endosome"/>
    <property type="evidence" value="ECO:0007669"/>
    <property type="project" value="TreeGrafter"/>
</dbReference>
<evidence type="ECO:0000256" key="2">
    <source>
        <dbReference type="ARBA" id="ARBA00022679"/>
    </source>
</evidence>
<dbReference type="AlphaFoldDB" id="A0A8C9GW69"/>
<dbReference type="Gene3D" id="3.30.1010.10">
    <property type="entry name" value="Phosphatidylinositol 3-kinase Catalytic Subunit, Chain A, domain 4"/>
    <property type="match status" value="1"/>
</dbReference>
<dbReference type="InterPro" id="IPR011009">
    <property type="entry name" value="Kinase-like_dom_sf"/>
</dbReference>
<dbReference type="InterPro" id="IPR015433">
    <property type="entry name" value="PI3/4_kinase"/>
</dbReference>
<sequence length="144" mass="16429">MYKSGDDLRQDHLVIQILYIIDNIWKRYGLDLKLTLYRVLALSTNDGLIEFVDHAESISSIKKNYKGEIKGYFINNSTAYSKETALGFDIKILENFISSCAGYSVITYILGIGDRHLDNLMVTRDGCFFHIDFGYILGEDPNNV</sequence>
<dbReference type="GO" id="GO:0034271">
    <property type="term" value="C:phosphatidylinositol 3-kinase complex, class III, type I"/>
    <property type="evidence" value="ECO:0007669"/>
    <property type="project" value="TreeGrafter"/>
</dbReference>
<dbReference type="GO" id="GO:0000045">
    <property type="term" value="P:autophagosome assembly"/>
    <property type="evidence" value="ECO:0007669"/>
    <property type="project" value="TreeGrafter"/>
</dbReference>
<protein>
    <recommendedName>
        <fullName evidence="4">PI3K/PI4K catalytic domain-containing protein</fullName>
    </recommendedName>
</protein>
<dbReference type="InterPro" id="IPR018936">
    <property type="entry name" value="PI3/4_kinase_CS"/>
</dbReference>
<dbReference type="PANTHER" id="PTHR10048">
    <property type="entry name" value="PHOSPHATIDYLINOSITOL KINASE"/>
    <property type="match status" value="1"/>
</dbReference>
<keyword evidence="6" id="KW-1185">Reference proteome</keyword>
<dbReference type="GO" id="GO:0006897">
    <property type="term" value="P:endocytosis"/>
    <property type="evidence" value="ECO:0007669"/>
    <property type="project" value="TreeGrafter"/>
</dbReference>
<evidence type="ECO:0000313" key="5">
    <source>
        <dbReference type="Ensembl" id="ENSPTEP00000010577.1"/>
    </source>
</evidence>
<dbReference type="SMART" id="SM00146">
    <property type="entry name" value="PI3Kc"/>
    <property type="match status" value="1"/>
</dbReference>
<evidence type="ECO:0000256" key="3">
    <source>
        <dbReference type="ARBA" id="ARBA00022777"/>
    </source>
</evidence>
<feature type="domain" description="PI3K/PI4K catalytic" evidence="4">
    <location>
        <begin position="1"/>
        <end position="144"/>
    </location>
</feature>
<reference evidence="5" key="2">
    <citation type="submission" date="2025-09" db="UniProtKB">
        <authorList>
            <consortium name="Ensembl"/>
        </authorList>
    </citation>
    <scope>IDENTIFICATION</scope>
</reference>
<dbReference type="InterPro" id="IPR036940">
    <property type="entry name" value="PI3/4_kinase_cat_sf"/>
</dbReference>
<keyword evidence="3" id="KW-0418">Kinase</keyword>
<accession>A0A8C9GW69</accession>
<dbReference type="PANTHER" id="PTHR10048:SF7">
    <property type="entry name" value="PHOSPHATIDYLINOSITOL 3-KINASE CATALYTIC SUBUNIT TYPE 3"/>
    <property type="match status" value="1"/>
</dbReference>
<proteinExistence type="inferred from homology"/>